<organism evidence="6 7">
    <name type="scientific">Goodea atripinnis</name>
    <dbReference type="NCBI Taxonomy" id="208336"/>
    <lineage>
        <taxon>Eukaryota</taxon>
        <taxon>Metazoa</taxon>
        <taxon>Chordata</taxon>
        <taxon>Craniata</taxon>
        <taxon>Vertebrata</taxon>
        <taxon>Euteleostomi</taxon>
        <taxon>Actinopterygii</taxon>
        <taxon>Neopterygii</taxon>
        <taxon>Teleostei</taxon>
        <taxon>Neoteleostei</taxon>
        <taxon>Acanthomorphata</taxon>
        <taxon>Ovalentaria</taxon>
        <taxon>Atherinomorphae</taxon>
        <taxon>Cyprinodontiformes</taxon>
        <taxon>Goodeidae</taxon>
        <taxon>Goodea</taxon>
    </lineage>
</organism>
<feature type="region of interest" description="Disordered" evidence="4">
    <location>
        <begin position="480"/>
        <end position="499"/>
    </location>
</feature>
<dbReference type="CDD" id="cd02440">
    <property type="entry name" value="AdoMet_MTases"/>
    <property type="match status" value="1"/>
</dbReference>
<feature type="region of interest" description="Disordered" evidence="4">
    <location>
        <begin position="1291"/>
        <end position="1394"/>
    </location>
</feature>
<dbReference type="Gene3D" id="3.40.50.150">
    <property type="entry name" value="Vaccinia Virus protein VP39"/>
    <property type="match status" value="1"/>
</dbReference>
<feature type="domain" description="T-SNARE coiled-coil homology" evidence="5">
    <location>
        <begin position="110"/>
        <end position="144"/>
    </location>
</feature>
<name>A0ABV0MP91_9TELE</name>
<dbReference type="Gene3D" id="1.20.58.70">
    <property type="match status" value="1"/>
</dbReference>
<dbReference type="PANTHER" id="PTHR14614">
    <property type="entry name" value="HEPATOCELLULAR CARCINOMA-ASSOCIATED ANTIGEN"/>
    <property type="match status" value="1"/>
</dbReference>
<feature type="compositionally biased region" description="Polar residues" evidence="4">
    <location>
        <begin position="1162"/>
        <end position="1172"/>
    </location>
</feature>
<evidence type="ECO:0000259" key="5">
    <source>
        <dbReference type="PROSITE" id="PS50192"/>
    </source>
</evidence>
<accession>A0ABV0MP91</accession>
<gene>
    <name evidence="6" type="ORF">GOODEAATRI_004526</name>
</gene>
<dbReference type="PROSITE" id="PS50192">
    <property type="entry name" value="T_SNARE"/>
    <property type="match status" value="1"/>
</dbReference>
<feature type="compositionally biased region" description="Basic and acidic residues" evidence="4">
    <location>
        <begin position="1173"/>
        <end position="1191"/>
    </location>
</feature>
<sequence>MFHRCQRAVTGLQSRRGHCTEQEEKLLVNVVSSLAQSLQDLSINFRHTQLCFFHFAVFNHVHVSVPGIKNREERSKHFFDSGPLMEEDEDLALYDKGFTDDQLMLVEQNTVLVEEREREIRQIVQSISDLNEIFRDLAGMVVEQEVAYTLMGEELRIKQLFGANLGVAAPVWEAVRADALHLCRYLEDQSVELRGRRIIELGAGTGVVGILAARLGAEVTLTDLPLVLPQLQGNVSANIPSNGWLSARPVVLPLCWGEDHLTFPSDWDLVLCADVVYLPETYPLLVETLAHLCKNGAVAYLSSKMRREHQTQSFYEEQLPGRFNVELVHQATYNTLYYGEQQDQGRESSEWTVSGPRAGGALQEYTNWTEPELPSSSSPNFPFILHRHDQRHQDLGDYRQHDPRDREWASNRPLREYHRGFLRDTWQKRWDQSHASRYNRDVSAKRNDSSYRELEAWAARYSHSLPRRRRLEAELREAVRGLSESSQAPEREKPVTNPRVQLQHGQLNINRRASGLWDKEAPPATDTNYIKEKIEYQSRVSSNPPRYIGPPPYNRPLQSPPVTFQRDDGWQPVGKKQADWSQPTLRKQDVLVDLQTQRKMEKDEIKTCPEMEELESSKHEGDDLQVASPIDAQKPDGMLAHETQAVQKSNMEKEEICKVIEGRKFRLKKKTGGMTIFCLVSRIASPSETTLLPICTSQTSIQSTETDRKDNNQVNKLADDVDFSSQALKEQMDKKTLRCREKVMPEDNLPNTADSVFQEKSGFERSVLQSVQPVLTKYPLWREPSSSSKAETESSNTNCLKERKGSILNQDEAGDVSSQSMDNEKKKLDITDKAEDMRGLLVIDTSCVVVKVKLIPSPKKEQVHYLGSTENDESSSSESNSMLSQVTTDPSIEALNRNEDPEADLDPTLLEKQEQKESGISLSSVLQSPLSERETLEERAKRILGIPLHGAVIEQQTENKEPLIDLCKEEQNEEAEPPPSEQTLEDTADHVEVPLAEKDEDDIRKQLANKHGKDFTDSQQQASDMTEDDNTEFRLETDNTSTPTELKKDSGGESPCGGSKNEKQLVDLNNSSSLSLNVSDSRIQEGLDSELDAQNADVDPHPDTSLPPVQPPPLFPEFPDSPLSSTISEDNLPSPPPLEVMLQAADVDCVAEHKDEGETSHSAESGVNQESLVTEKKDVLPHQHSECHQWDDDPCITEKQQTDEADSSRAETKDEDLNILAQQLRCVQTEGVTCAKEEQEPLVANGNLSDLTVQTDEENEENARTCETEDYCCLPKSDLEEDVLRKKERGVTLEQTQINPGLTASLFNQTGSNERDTGTQTPLKTDNLQNSESQGKCPDYTSSSSSGSEVLISDFSSPSQEPDRDYDPLLETDSTGSTQNVDITAAPDVENASSPFYLDSCEESSQLSTVLPQEEDVSTKFSPCVAHKKRSQYPKSLLDVVSRIRKHTAPDSESEEEEVSEQWDPSCLNVVADIVSEENVSDVVLNDSAETRQADQDDKEPVGHAEEESTAEQHQPHF</sequence>
<proteinExistence type="predicted"/>
<feature type="compositionally biased region" description="Basic and acidic residues" evidence="4">
    <location>
        <begin position="1150"/>
        <end position="1161"/>
    </location>
</feature>
<dbReference type="SUPFAM" id="SSF47661">
    <property type="entry name" value="t-snare proteins"/>
    <property type="match status" value="1"/>
</dbReference>
<dbReference type="Proteomes" id="UP001476798">
    <property type="component" value="Unassembled WGS sequence"/>
</dbReference>
<feature type="compositionally biased region" description="Polar residues" evidence="4">
    <location>
        <begin position="918"/>
        <end position="930"/>
    </location>
</feature>
<feature type="region of interest" description="Disordered" evidence="4">
    <location>
        <begin position="955"/>
        <end position="1216"/>
    </location>
</feature>
<evidence type="ECO:0000256" key="1">
    <source>
        <dbReference type="ARBA" id="ARBA00022603"/>
    </source>
</evidence>
<evidence type="ECO:0000313" key="7">
    <source>
        <dbReference type="Proteomes" id="UP001476798"/>
    </source>
</evidence>
<reference evidence="6 7" key="1">
    <citation type="submission" date="2021-06" db="EMBL/GenBank/DDBJ databases">
        <authorList>
            <person name="Palmer J.M."/>
        </authorList>
    </citation>
    <scope>NUCLEOTIDE SEQUENCE [LARGE SCALE GENOMIC DNA]</scope>
    <source>
        <strain evidence="6 7">GA_2019</strain>
        <tissue evidence="6">Muscle</tissue>
    </source>
</reference>
<feature type="compositionally biased region" description="Low complexity" evidence="4">
    <location>
        <begin position="783"/>
        <end position="795"/>
    </location>
</feature>
<feature type="region of interest" description="Disordered" evidence="4">
    <location>
        <begin position="1483"/>
        <end position="1518"/>
    </location>
</feature>
<evidence type="ECO:0000256" key="4">
    <source>
        <dbReference type="SAM" id="MobiDB-lite"/>
    </source>
</evidence>
<dbReference type="InterPro" id="IPR019410">
    <property type="entry name" value="Methyltransf_16"/>
</dbReference>
<dbReference type="InterPro" id="IPR010989">
    <property type="entry name" value="SNARE"/>
</dbReference>
<feature type="compositionally biased region" description="Polar residues" evidence="4">
    <location>
        <begin position="1372"/>
        <end position="1382"/>
    </location>
</feature>
<feature type="region of interest" description="Disordered" evidence="4">
    <location>
        <begin position="1245"/>
        <end position="1267"/>
    </location>
</feature>
<evidence type="ECO:0000256" key="2">
    <source>
        <dbReference type="ARBA" id="ARBA00022691"/>
    </source>
</evidence>
<feature type="region of interest" description="Disordered" evidence="4">
    <location>
        <begin position="783"/>
        <end position="824"/>
    </location>
</feature>
<feature type="compositionally biased region" description="Basic and acidic residues" evidence="4">
    <location>
        <begin position="987"/>
        <end position="1016"/>
    </location>
</feature>
<keyword evidence="1" id="KW-0808">Transferase</keyword>
<keyword evidence="1" id="KW-0489">Methyltransferase</keyword>
<protein>
    <recommendedName>
        <fullName evidence="5">t-SNARE coiled-coil homology domain-containing protein</fullName>
    </recommendedName>
</protein>
<feature type="region of interest" description="Disordered" evidence="4">
    <location>
        <begin position="861"/>
        <end position="933"/>
    </location>
</feature>
<feature type="compositionally biased region" description="Basic and acidic residues" evidence="4">
    <location>
        <begin position="1489"/>
        <end position="1507"/>
    </location>
</feature>
<feature type="compositionally biased region" description="Polar residues" evidence="4">
    <location>
        <begin position="1293"/>
        <end position="1334"/>
    </location>
</feature>
<evidence type="ECO:0000313" key="6">
    <source>
        <dbReference type="EMBL" id="MEQ2160927.1"/>
    </source>
</evidence>
<keyword evidence="2" id="KW-0949">S-adenosyl-L-methionine</keyword>
<comment type="caution">
    <text evidence="6">The sequence shown here is derived from an EMBL/GenBank/DDBJ whole genome shotgun (WGS) entry which is preliminary data.</text>
</comment>
<feature type="compositionally biased region" description="Low complexity" evidence="4">
    <location>
        <begin position="1066"/>
        <end position="1081"/>
    </location>
</feature>
<dbReference type="InterPro" id="IPR000727">
    <property type="entry name" value="T_SNARE_dom"/>
</dbReference>
<keyword evidence="7" id="KW-1185">Reference proteome</keyword>
<feature type="compositionally biased region" description="Basic and acidic residues" evidence="4">
    <location>
        <begin position="1200"/>
        <end position="1216"/>
    </location>
</feature>
<dbReference type="PANTHER" id="PTHR14614:SF5">
    <property type="entry name" value="EEF1A LYSINE METHYLTRANSFERASE 3"/>
    <property type="match status" value="1"/>
</dbReference>
<feature type="compositionally biased region" description="Basic and acidic residues" evidence="4">
    <location>
        <begin position="957"/>
        <end position="970"/>
    </location>
</feature>
<dbReference type="Pfam" id="PF10294">
    <property type="entry name" value="Methyltransf_16"/>
    <property type="match status" value="1"/>
</dbReference>
<evidence type="ECO:0000256" key="3">
    <source>
        <dbReference type="ARBA" id="ARBA00023054"/>
    </source>
</evidence>
<dbReference type="InterPro" id="IPR029063">
    <property type="entry name" value="SAM-dependent_MTases_sf"/>
</dbReference>
<keyword evidence="3" id="KW-0175">Coiled coil</keyword>
<dbReference type="SUPFAM" id="SSF53335">
    <property type="entry name" value="S-adenosyl-L-methionine-dependent methyltransferases"/>
    <property type="match status" value="1"/>
</dbReference>
<dbReference type="EMBL" id="JAHRIO010010188">
    <property type="protein sequence ID" value="MEQ2160927.1"/>
    <property type="molecule type" value="Genomic_DNA"/>
</dbReference>